<dbReference type="RefSeq" id="WP_011873540.1">
    <property type="nucleotide sequence ID" value="NZ_BAAAGS010000044.1"/>
</dbReference>
<keyword evidence="7 11" id="KW-0963">Cytoplasm</keyword>
<evidence type="ECO:0000256" key="6">
    <source>
        <dbReference type="ARBA" id="ARBA00011893"/>
    </source>
</evidence>
<keyword evidence="9 11" id="KW-0808">Transferase</keyword>
<dbReference type="InterPro" id="IPR050054">
    <property type="entry name" value="UPRTase/APRTase"/>
</dbReference>
<proteinExistence type="inferred from homology"/>
<comment type="similarity">
    <text evidence="5 11">Belongs to the purine/pyrimidine phosphoribosyltransferase family.</text>
</comment>
<sequence length="182" mass="18674">MSSPVRVLDELDAELRAASGLVREVPDFPEPGVLFRDISPMLADGRALAAVVAALGRGHDFDVVAGVEARGFLLGAAVAQAHGTGVVGLRKPGKLPEVAHRVDYRLEYGSASLELPAGTLRAGQRVLVVDDVLATGGTLNAACELVRSAGSEVAAATVVLELTALGGRNKVPDVALHALLTA</sequence>
<evidence type="ECO:0000256" key="4">
    <source>
        <dbReference type="ARBA" id="ARBA00004659"/>
    </source>
</evidence>
<reference evidence="13 14" key="1">
    <citation type="journal article" date="2019" name="Int. J. Syst. Evol. Microbiol.">
        <title>The Global Catalogue of Microorganisms (GCM) 10K type strain sequencing project: providing services to taxonomists for standard genome sequencing and annotation.</title>
        <authorList>
            <consortium name="The Broad Institute Genomics Platform"/>
            <consortium name="The Broad Institute Genome Sequencing Center for Infectious Disease"/>
            <person name="Wu L."/>
            <person name="Ma J."/>
        </authorList>
    </citation>
    <scope>NUCLEOTIDE SEQUENCE [LARGE SCALE GENOMIC DNA]</scope>
    <source>
        <strain evidence="13 14">JCM 10303</strain>
    </source>
</reference>
<evidence type="ECO:0000256" key="11">
    <source>
        <dbReference type="HAMAP-Rule" id="MF_00004"/>
    </source>
</evidence>
<comment type="catalytic activity">
    <reaction evidence="1 11">
        <text>AMP + diphosphate = 5-phospho-alpha-D-ribose 1-diphosphate + adenine</text>
        <dbReference type="Rhea" id="RHEA:16609"/>
        <dbReference type="ChEBI" id="CHEBI:16708"/>
        <dbReference type="ChEBI" id="CHEBI:33019"/>
        <dbReference type="ChEBI" id="CHEBI:58017"/>
        <dbReference type="ChEBI" id="CHEBI:456215"/>
        <dbReference type="EC" id="2.4.2.7"/>
    </reaction>
</comment>
<comment type="subunit">
    <text evidence="11">Homodimer.</text>
</comment>
<dbReference type="PANTHER" id="PTHR32315">
    <property type="entry name" value="ADENINE PHOSPHORIBOSYLTRANSFERASE"/>
    <property type="match status" value="1"/>
</dbReference>
<accession>A0ABN1DN08</accession>
<dbReference type="Proteomes" id="UP001500729">
    <property type="component" value="Unassembled WGS sequence"/>
</dbReference>
<dbReference type="InterPro" id="IPR000836">
    <property type="entry name" value="PRTase_dom"/>
</dbReference>
<evidence type="ECO:0000256" key="10">
    <source>
        <dbReference type="ARBA" id="ARBA00022726"/>
    </source>
</evidence>
<evidence type="ECO:0000313" key="13">
    <source>
        <dbReference type="EMBL" id="GAA0547797.1"/>
    </source>
</evidence>
<keyword evidence="8 11" id="KW-0328">Glycosyltransferase</keyword>
<comment type="pathway">
    <text evidence="4 11">Purine metabolism; AMP biosynthesis via salvage pathway; AMP from adenine: step 1/1.</text>
</comment>
<comment type="subcellular location">
    <subcellularLocation>
        <location evidence="3 11">Cytoplasm</location>
    </subcellularLocation>
</comment>
<dbReference type="InterPro" id="IPR029057">
    <property type="entry name" value="PRTase-like"/>
</dbReference>
<dbReference type="SUPFAM" id="SSF53271">
    <property type="entry name" value="PRTase-like"/>
    <property type="match status" value="1"/>
</dbReference>
<dbReference type="HAMAP" id="MF_00004">
    <property type="entry name" value="Aden_phosphoribosyltr"/>
    <property type="match status" value="1"/>
</dbReference>
<dbReference type="EC" id="2.4.2.7" evidence="6 11"/>
<dbReference type="InterPro" id="IPR005764">
    <property type="entry name" value="Ade_phspho_trans"/>
</dbReference>
<keyword evidence="10 11" id="KW-0660">Purine salvage</keyword>
<dbReference type="Pfam" id="PF00156">
    <property type="entry name" value="Pribosyltran"/>
    <property type="match status" value="1"/>
</dbReference>
<evidence type="ECO:0000256" key="7">
    <source>
        <dbReference type="ARBA" id="ARBA00022490"/>
    </source>
</evidence>
<feature type="domain" description="Phosphoribosyltransferase" evidence="12">
    <location>
        <begin position="57"/>
        <end position="159"/>
    </location>
</feature>
<evidence type="ECO:0000256" key="8">
    <source>
        <dbReference type="ARBA" id="ARBA00022676"/>
    </source>
</evidence>
<gene>
    <name evidence="11" type="primary">apt</name>
    <name evidence="13" type="ORF">GCM10009533_53120</name>
</gene>
<evidence type="ECO:0000256" key="1">
    <source>
        <dbReference type="ARBA" id="ARBA00000868"/>
    </source>
</evidence>
<evidence type="ECO:0000313" key="14">
    <source>
        <dbReference type="Proteomes" id="UP001500729"/>
    </source>
</evidence>
<evidence type="ECO:0000256" key="2">
    <source>
        <dbReference type="ARBA" id="ARBA00003968"/>
    </source>
</evidence>
<dbReference type="PANTHER" id="PTHR32315:SF3">
    <property type="entry name" value="ADENINE PHOSPHORIBOSYLTRANSFERASE"/>
    <property type="match status" value="1"/>
</dbReference>
<dbReference type="Gene3D" id="3.40.50.2020">
    <property type="match status" value="1"/>
</dbReference>
<dbReference type="NCBIfam" id="NF002636">
    <property type="entry name" value="PRK02304.1-5"/>
    <property type="match status" value="1"/>
</dbReference>
<evidence type="ECO:0000256" key="3">
    <source>
        <dbReference type="ARBA" id="ARBA00004496"/>
    </source>
</evidence>
<dbReference type="EMBL" id="BAAAGS010000044">
    <property type="protein sequence ID" value="GAA0547797.1"/>
    <property type="molecule type" value="Genomic_DNA"/>
</dbReference>
<dbReference type="GO" id="GO:0016757">
    <property type="term" value="F:glycosyltransferase activity"/>
    <property type="evidence" value="ECO:0007669"/>
    <property type="project" value="UniProtKB-KW"/>
</dbReference>
<evidence type="ECO:0000259" key="12">
    <source>
        <dbReference type="Pfam" id="PF00156"/>
    </source>
</evidence>
<organism evidence="13 14">
    <name type="scientific">Saccharopolyspora erythraea</name>
    <name type="common">Streptomyces erythraeus</name>
    <dbReference type="NCBI Taxonomy" id="1836"/>
    <lineage>
        <taxon>Bacteria</taxon>
        <taxon>Bacillati</taxon>
        <taxon>Actinomycetota</taxon>
        <taxon>Actinomycetes</taxon>
        <taxon>Pseudonocardiales</taxon>
        <taxon>Pseudonocardiaceae</taxon>
        <taxon>Saccharopolyspora</taxon>
    </lineage>
</organism>
<protein>
    <recommendedName>
        <fullName evidence="6 11">Adenine phosphoribosyltransferase</fullName>
        <shortName evidence="11">APRT</shortName>
        <ecNumber evidence="6 11">2.4.2.7</ecNumber>
    </recommendedName>
</protein>
<dbReference type="CDD" id="cd06223">
    <property type="entry name" value="PRTases_typeI"/>
    <property type="match status" value="1"/>
</dbReference>
<comment type="caution">
    <text evidence="13">The sequence shown here is derived from an EMBL/GenBank/DDBJ whole genome shotgun (WGS) entry which is preliminary data.</text>
</comment>
<comment type="function">
    <text evidence="2 11">Catalyzes a salvage reaction resulting in the formation of AMP, that is energically less costly than de novo synthesis.</text>
</comment>
<evidence type="ECO:0000256" key="5">
    <source>
        <dbReference type="ARBA" id="ARBA00008391"/>
    </source>
</evidence>
<name>A0ABN1DN08_SACER</name>
<evidence type="ECO:0000256" key="9">
    <source>
        <dbReference type="ARBA" id="ARBA00022679"/>
    </source>
</evidence>
<keyword evidence="14" id="KW-1185">Reference proteome</keyword>